<evidence type="ECO:0000313" key="5">
    <source>
        <dbReference type="EMBL" id="MFD2600004.1"/>
    </source>
</evidence>
<dbReference type="CDD" id="cd06267">
    <property type="entry name" value="PBP1_LacI_sugar_binding-like"/>
    <property type="match status" value="1"/>
</dbReference>
<evidence type="ECO:0000313" key="6">
    <source>
        <dbReference type="Proteomes" id="UP001597393"/>
    </source>
</evidence>
<evidence type="ECO:0000259" key="4">
    <source>
        <dbReference type="PROSITE" id="PS50932"/>
    </source>
</evidence>
<gene>
    <name evidence="5" type="ORF">ACFSQ3_13695</name>
</gene>
<name>A0ABW5NMC5_9SPHI</name>
<proteinExistence type="predicted"/>
<dbReference type="PANTHER" id="PTHR30146:SF109">
    <property type="entry name" value="HTH-TYPE TRANSCRIPTIONAL REGULATOR GALS"/>
    <property type="match status" value="1"/>
</dbReference>
<dbReference type="SUPFAM" id="SSF47413">
    <property type="entry name" value="lambda repressor-like DNA-binding domains"/>
    <property type="match status" value="1"/>
</dbReference>
<comment type="caution">
    <text evidence="5">The sequence shown here is derived from an EMBL/GenBank/DDBJ whole genome shotgun (WGS) entry which is preliminary data.</text>
</comment>
<dbReference type="Gene3D" id="3.40.50.2300">
    <property type="match status" value="2"/>
</dbReference>
<dbReference type="CDD" id="cd01392">
    <property type="entry name" value="HTH_LacI"/>
    <property type="match status" value="1"/>
</dbReference>
<feature type="domain" description="HTH lacI-type" evidence="4">
    <location>
        <begin position="5"/>
        <end position="59"/>
    </location>
</feature>
<dbReference type="PROSITE" id="PS50932">
    <property type="entry name" value="HTH_LACI_2"/>
    <property type="match status" value="1"/>
</dbReference>
<keyword evidence="2 5" id="KW-0238">DNA-binding</keyword>
<dbReference type="EMBL" id="JBHUMA010000007">
    <property type="protein sequence ID" value="MFD2600004.1"/>
    <property type="molecule type" value="Genomic_DNA"/>
</dbReference>
<keyword evidence="6" id="KW-1185">Reference proteome</keyword>
<dbReference type="SMART" id="SM00354">
    <property type="entry name" value="HTH_LACI"/>
    <property type="match status" value="1"/>
</dbReference>
<dbReference type="Gene3D" id="1.10.260.40">
    <property type="entry name" value="lambda repressor-like DNA-binding domains"/>
    <property type="match status" value="1"/>
</dbReference>
<dbReference type="Pfam" id="PF00356">
    <property type="entry name" value="LacI"/>
    <property type="match status" value="1"/>
</dbReference>
<evidence type="ECO:0000256" key="1">
    <source>
        <dbReference type="ARBA" id="ARBA00023015"/>
    </source>
</evidence>
<dbReference type="InterPro" id="IPR028082">
    <property type="entry name" value="Peripla_BP_I"/>
</dbReference>
<organism evidence="5 6">
    <name type="scientific">Sphingobacterium corticis</name>
    <dbReference type="NCBI Taxonomy" id="1812823"/>
    <lineage>
        <taxon>Bacteria</taxon>
        <taxon>Pseudomonadati</taxon>
        <taxon>Bacteroidota</taxon>
        <taxon>Sphingobacteriia</taxon>
        <taxon>Sphingobacteriales</taxon>
        <taxon>Sphingobacteriaceae</taxon>
        <taxon>Sphingobacterium</taxon>
    </lineage>
</organism>
<dbReference type="InterPro" id="IPR001761">
    <property type="entry name" value="Peripla_BP/Lac1_sug-bd_dom"/>
</dbReference>
<keyword evidence="3" id="KW-0804">Transcription</keyword>
<dbReference type="InterPro" id="IPR010982">
    <property type="entry name" value="Lambda_DNA-bd_dom_sf"/>
</dbReference>
<dbReference type="InterPro" id="IPR000843">
    <property type="entry name" value="HTH_LacI"/>
</dbReference>
<dbReference type="GO" id="GO:0003677">
    <property type="term" value="F:DNA binding"/>
    <property type="evidence" value="ECO:0007669"/>
    <property type="project" value="UniProtKB-KW"/>
</dbReference>
<dbReference type="SUPFAM" id="SSF53822">
    <property type="entry name" value="Periplasmic binding protein-like I"/>
    <property type="match status" value="1"/>
</dbReference>
<reference evidence="6" key="1">
    <citation type="journal article" date="2019" name="Int. J. Syst. Evol. Microbiol.">
        <title>The Global Catalogue of Microorganisms (GCM) 10K type strain sequencing project: providing services to taxonomists for standard genome sequencing and annotation.</title>
        <authorList>
            <consortium name="The Broad Institute Genomics Platform"/>
            <consortium name="The Broad Institute Genome Sequencing Center for Infectious Disease"/>
            <person name="Wu L."/>
            <person name="Ma J."/>
        </authorList>
    </citation>
    <scope>NUCLEOTIDE SEQUENCE [LARGE SCALE GENOMIC DNA]</scope>
    <source>
        <strain evidence="6">KCTC 42248</strain>
    </source>
</reference>
<sequence>MKKRATIYDIAKALGITISTVSRALNNSDLISATTKDSVLRMAKQLDYRPNRLASSLSSGKTYIIGVIVPSAEIHFFSSFVSSLEVEFKRAGYSILLYQSNESFQSEENGVTTLLEAQVDGLIISPSLATTNFKHLERLHQENKPLLVFDRTDNRIAAPQVGIDDEKAGYLAASHLVQAGYQRIAFVSTASEITIFKNRFEGYLRALKQFKIPFDSSLVVRKGMSIDAGISGTNELLKLSRRPDAIIGGDDFTALGILNALSKAGIQPPEIGVVGFANQLFSAYITPSLTTIDQQATKMGAESAKLFLTMLQSASPQEMAEKRVVLEPILITRNTTSLEKQVLD</sequence>
<dbReference type="Pfam" id="PF00532">
    <property type="entry name" value="Peripla_BP_1"/>
    <property type="match status" value="1"/>
</dbReference>
<dbReference type="Proteomes" id="UP001597393">
    <property type="component" value="Unassembled WGS sequence"/>
</dbReference>
<evidence type="ECO:0000256" key="2">
    <source>
        <dbReference type="ARBA" id="ARBA00023125"/>
    </source>
</evidence>
<protein>
    <submittedName>
        <fullName evidence="5">LacI family DNA-binding transcriptional regulator</fullName>
    </submittedName>
</protein>
<accession>A0ABW5NMC5</accession>
<dbReference type="PANTHER" id="PTHR30146">
    <property type="entry name" value="LACI-RELATED TRANSCRIPTIONAL REPRESSOR"/>
    <property type="match status" value="1"/>
</dbReference>
<evidence type="ECO:0000256" key="3">
    <source>
        <dbReference type="ARBA" id="ARBA00023163"/>
    </source>
</evidence>
<keyword evidence="1" id="KW-0805">Transcription regulation</keyword>
<dbReference type="RefSeq" id="WP_380870142.1">
    <property type="nucleotide sequence ID" value="NZ_JBHUMA010000007.1"/>
</dbReference>